<sequence length="109" mass="12650">MSSFDDDSLIVKNQVDEHRVSKFEFRPITSDEKIVQSSPKEATPTETAQLHIDHKAIESSIEKELIEKLLQKTDELSSSLAKLQIQFEKHNQKWKSRLILLEMTRIKMG</sequence>
<dbReference type="RefSeq" id="WP_023948840.1">
    <property type="nucleotide sequence ID" value="NZ_BASD01000025.1"/>
</dbReference>
<keyword evidence="1" id="KW-0966">Cell projection</keyword>
<dbReference type="Proteomes" id="UP000018143">
    <property type="component" value="Unassembled WGS sequence"/>
</dbReference>
<accession>T1DWK8</accession>
<proteinExistence type="predicted"/>
<keyword evidence="1" id="KW-0969">Cilium</keyword>
<keyword evidence="1" id="KW-0282">Flagellum</keyword>
<comment type="caution">
    <text evidence="1">The sequence shown here is derived from an EMBL/GenBank/DDBJ whole genome shotgun (WGS) entry which is preliminary data.</text>
</comment>
<name>T1DWK8_9HELI</name>
<evidence type="ECO:0000313" key="2">
    <source>
        <dbReference type="Proteomes" id="UP000018143"/>
    </source>
</evidence>
<evidence type="ECO:0000313" key="1">
    <source>
        <dbReference type="EMBL" id="GAD19497.1"/>
    </source>
</evidence>
<organism evidence="1 2">
    <name type="scientific">Helicobacter fennelliae MRY12-0050</name>
    <dbReference type="NCBI Taxonomy" id="1325130"/>
    <lineage>
        <taxon>Bacteria</taxon>
        <taxon>Pseudomonadati</taxon>
        <taxon>Campylobacterota</taxon>
        <taxon>Epsilonproteobacteria</taxon>
        <taxon>Campylobacterales</taxon>
        <taxon>Helicobacteraceae</taxon>
        <taxon>Helicobacter</taxon>
    </lineage>
</organism>
<keyword evidence="2" id="KW-1185">Reference proteome</keyword>
<reference evidence="1 2" key="1">
    <citation type="journal article" date="2013" name="Genome Announc.">
        <title>Draft Genome Sequence of Helicobacter fennelliae Strain MRY12-0050, Isolated from a Bacteremia Patient.</title>
        <authorList>
            <person name="Rimbara E."/>
            <person name="Matsui M."/>
            <person name="Mori S."/>
            <person name="Suzuki S."/>
            <person name="Suzuki M."/>
            <person name="Kim H."/>
            <person name="Sekizuka T."/>
            <person name="Kuroda M."/>
            <person name="Shibayama K."/>
        </authorList>
    </citation>
    <scope>NUCLEOTIDE SEQUENCE [LARGE SCALE GENOMIC DNA]</scope>
    <source>
        <strain evidence="1 2">MRY12-0050</strain>
    </source>
</reference>
<dbReference type="STRING" id="1325130.HFN_0737"/>
<dbReference type="EMBL" id="BASD01000025">
    <property type="protein sequence ID" value="GAD19497.1"/>
    <property type="molecule type" value="Genomic_DNA"/>
</dbReference>
<gene>
    <name evidence="1" type="ORF">HFN_0737</name>
</gene>
<protein>
    <submittedName>
        <fullName evidence="1">Flagellar assembly protein FliH</fullName>
    </submittedName>
</protein>
<dbReference type="AlphaFoldDB" id="T1DWK8"/>